<organism evidence="8 9">
    <name type="scientific">Theobroma cacao</name>
    <name type="common">Cacao</name>
    <name type="synonym">Cocoa</name>
    <dbReference type="NCBI Taxonomy" id="3641"/>
    <lineage>
        <taxon>Eukaryota</taxon>
        <taxon>Viridiplantae</taxon>
        <taxon>Streptophyta</taxon>
        <taxon>Embryophyta</taxon>
        <taxon>Tracheophyta</taxon>
        <taxon>Spermatophyta</taxon>
        <taxon>Magnoliopsida</taxon>
        <taxon>eudicotyledons</taxon>
        <taxon>Gunneridae</taxon>
        <taxon>Pentapetalae</taxon>
        <taxon>rosids</taxon>
        <taxon>malvids</taxon>
        <taxon>Malvales</taxon>
        <taxon>Malvaceae</taxon>
        <taxon>Byttnerioideae</taxon>
        <taxon>Theobroma</taxon>
    </lineage>
</organism>
<gene>
    <name evidence="8" type="ORF">TCM_031126</name>
</gene>
<dbReference type="InParanoid" id="A0A061F7G8"/>
<dbReference type="OMA" id="GFMCICC"/>
<name>A0A061F7G8_THECC</name>
<comment type="similarity">
    <text evidence="6">Belongs to the DESIGUAL family.</text>
</comment>
<dbReference type="Gramene" id="EOY12627">
    <property type="protein sequence ID" value="EOY12627"/>
    <property type="gene ID" value="TCM_031126"/>
</dbReference>
<dbReference type="STRING" id="3641.A0A061F7G8"/>
<dbReference type="EMBL" id="CM001885">
    <property type="protein sequence ID" value="EOY12627.1"/>
    <property type="molecule type" value="Genomic_DNA"/>
</dbReference>
<dbReference type="InterPro" id="IPR009606">
    <property type="entry name" value="DEAL/Modifying_wall_lignin1/2"/>
</dbReference>
<feature type="transmembrane region" description="Helical" evidence="7">
    <location>
        <begin position="128"/>
        <end position="148"/>
    </location>
</feature>
<evidence type="ECO:0000256" key="1">
    <source>
        <dbReference type="ARBA" id="ARBA00004127"/>
    </source>
</evidence>
<dbReference type="Pfam" id="PF06749">
    <property type="entry name" value="DUF1218"/>
    <property type="match status" value="1"/>
</dbReference>
<dbReference type="PANTHER" id="PTHR31769">
    <property type="entry name" value="OS07G0462200 PROTEIN-RELATED"/>
    <property type="match status" value="1"/>
</dbReference>
<keyword evidence="3" id="KW-0732">Signal</keyword>
<dbReference type="eggNOG" id="ENOG502RXRV">
    <property type="taxonomic scope" value="Eukaryota"/>
</dbReference>
<dbReference type="AlphaFoldDB" id="A0A061F7G8"/>
<dbReference type="HOGENOM" id="CLU_103513_0_0_1"/>
<evidence type="ECO:0000256" key="2">
    <source>
        <dbReference type="ARBA" id="ARBA00022692"/>
    </source>
</evidence>
<dbReference type="InterPro" id="IPR052222">
    <property type="entry name" value="DESIGUAL"/>
</dbReference>
<keyword evidence="5 7" id="KW-0472">Membrane</keyword>
<evidence type="ECO:0000256" key="6">
    <source>
        <dbReference type="ARBA" id="ARBA00029467"/>
    </source>
</evidence>
<evidence type="ECO:0000313" key="8">
    <source>
        <dbReference type="EMBL" id="EOY12627.1"/>
    </source>
</evidence>
<feature type="transmembrane region" description="Helical" evidence="7">
    <location>
        <begin position="168"/>
        <end position="188"/>
    </location>
</feature>
<keyword evidence="9" id="KW-1185">Reference proteome</keyword>
<comment type="subcellular location">
    <subcellularLocation>
        <location evidence="1">Endomembrane system</location>
        <topology evidence="1">Multi-pass membrane protein</topology>
    </subcellularLocation>
</comment>
<evidence type="ECO:0000256" key="7">
    <source>
        <dbReference type="SAM" id="Phobius"/>
    </source>
</evidence>
<evidence type="ECO:0000256" key="4">
    <source>
        <dbReference type="ARBA" id="ARBA00022989"/>
    </source>
</evidence>
<dbReference type="GO" id="GO:0012505">
    <property type="term" value="C:endomembrane system"/>
    <property type="evidence" value="ECO:0007669"/>
    <property type="project" value="UniProtKB-SubCell"/>
</dbReference>
<reference evidence="8 9" key="1">
    <citation type="journal article" date="2013" name="Genome Biol.">
        <title>The genome sequence of the most widely cultivated cacao type and its use to identify candidate genes regulating pod color.</title>
        <authorList>
            <person name="Motamayor J.C."/>
            <person name="Mockaitis K."/>
            <person name="Schmutz J."/>
            <person name="Haiminen N."/>
            <person name="Iii D.L."/>
            <person name="Cornejo O."/>
            <person name="Findley S.D."/>
            <person name="Zheng P."/>
            <person name="Utro F."/>
            <person name="Royaert S."/>
            <person name="Saski C."/>
            <person name="Jenkins J."/>
            <person name="Podicheti R."/>
            <person name="Zhao M."/>
            <person name="Scheffler B.E."/>
            <person name="Stack J.C."/>
            <person name="Feltus F.A."/>
            <person name="Mustiga G.M."/>
            <person name="Amores F."/>
            <person name="Phillips W."/>
            <person name="Marelli J.P."/>
            <person name="May G.D."/>
            <person name="Shapiro H."/>
            <person name="Ma J."/>
            <person name="Bustamante C.D."/>
            <person name="Schnell R.J."/>
            <person name="Main D."/>
            <person name="Gilbert D."/>
            <person name="Parida L."/>
            <person name="Kuhn D.N."/>
        </authorList>
    </citation>
    <scope>NUCLEOTIDE SEQUENCE [LARGE SCALE GENOMIC DNA]</scope>
    <source>
        <strain evidence="9">cv. Matina 1-6</strain>
    </source>
</reference>
<keyword evidence="2 7" id="KW-0812">Transmembrane</keyword>
<evidence type="ECO:0000256" key="3">
    <source>
        <dbReference type="ARBA" id="ARBA00022729"/>
    </source>
</evidence>
<feature type="transmembrane region" description="Helical" evidence="7">
    <location>
        <begin position="40"/>
        <end position="65"/>
    </location>
</feature>
<keyword evidence="4 7" id="KW-1133">Transmembrane helix</keyword>
<protein>
    <submittedName>
        <fullName evidence="8">Uncharacterized protein</fullName>
    </submittedName>
</protein>
<feature type="transmembrane region" description="Helical" evidence="7">
    <location>
        <begin position="86"/>
        <end position="108"/>
    </location>
</feature>
<proteinExistence type="inferred from homology"/>
<dbReference type="Proteomes" id="UP000026915">
    <property type="component" value="Chromosome 7"/>
</dbReference>
<sequence>MNLFIEICYKKGPTLLSYFLLIFTKHHAPWLLEVVEMAKAGIFVCLVIVIVDVAAGILSIQAQIAKDKVRYMSLKRFECQEPNDQAFKLGLAAATLLALSHVTANLLGGFMCICCTEELERSSANRQFWFGCLVLSWIVVAVGFPALVMGTLENSKSKGSCQVLHHHFLILGGILCFVHGLLSVAFYVSATVSFENGTPHGLQGDP</sequence>
<evidence type="ECO:0000313" key="9">
    <source>
        <dbReference type="Proteomes" id="UP000026915"/>
    </source>
</evidence>
<evidence type="ECO:0000256" key="5">
    <source>
        <dbReference type="ARBA" id="ARBA00023136"/>
    </source>
</evidence>
<accession>A0A061F7G8</accession>